<keyword evidence="6" id="KW-1185">Reference proteome</keyword>
<dbReference type="Proteomes" id="UP000284706">
    <property type="component" value="Unassembled WGS sequence"/>
</dbReference>
<evidence type="ECO:0000256" key="1">
    <source>
        <dbReference type="ARBA" id="ARBA00022603"/>
    </source>
</evidence>
<evidence type="ECO:0000259" key="4">
    <source>
        <dbReference type="Pfam" id="PF00891"/>
    </source>
</evidence>
<evidence type="ECO:0000313" key="5">
    <source>
        <dbReference type="EMBL" id="PPQ77991.1"/>
    </source>
</evidence>
<dbReference type="OrthoDB" id="2410195at2759"/>
<keyword evidence="1" id="KW-0489">Methyltransferase</keyword>
<dbReference type="InterPro" id="IPR036390">
    <property type="entry name" value="WH_DNA-bd_sf"/>
</dbReference>
<dbReference type="InterPro" id="IPR036388">
    <property type="entry name" value="WH-like_DNA-bd_sf"/>
</dbReference>
<dbReference type="InterPro" id="IPR016461">
    <property type="entry name" value="COMT-like"/>
</dbReference>
<dbReference type="GO" id="GO:0032259">
    <property type="term" value="P:methylation"/>
    <property type="evidence" value="ECO:0007669"/>
    <property type="project" value="UniProtKB-KW"/>
</dbReference>
<dbReference type="InterPro" id="IPR029063">
    <property type="entry name" value="SAM-dependent_MTases_sf"/>
</dbReference>
<comment type="caution">
    <text evidence="5">The sequence shown here is derived from an EMBL/GenBank/DDBJ whole genome shotgun (WGS) entry which is preliminary data.</text>
</comment>
<evidence type="ECO:0000256" key="3">
    <source>
        <dbReference type="ARBA" id="ARBA00022691"/>
    </source>
</evidence>
<name>A0A409WHN5_9AGAR</name>
<protein>
    <recommendedName>
        <fullName evidence="4">O-methyltransferase C-terminal domain-containing protein</fullName>
    </recommendedName>
</protein>
<gene>
    <name evidence="5" type="ORF">CVT26_015898</name>
</gene>
<dbReference type="Gene3D" id="3.40.50.150">
    <property type="entry name" value="Vaccinia Virus protein VP39"/>
    <property type="match status" value="1"/>
</dbReference>
<organism evidence="5 6">
    <name type="scientific">Gymnopilus dilepis</name>
    <dbReference type="NCBI Taxonomy" id="231916"/>
    <lineage>
        <taxon>Eukaryota</taxon>
        <taxon>Fungi</taxon>
        <taxon>Dikarya</taxon>
        <taxon>Basidiomycota</taxon>
        <taxon>Agaricomycotina</taxon>
        <taxon>Agaricomycetes</taxon>
        <taxon>Agaricomycetidae</taxon>
        <taxon>Agaricales</taxon>
        <taxon>Agaricineae</taxon>
        <taxon>Hymenogastraceae</taxon>
        <taxon>Gymnopilus</taxon>
    </lineage>
</organism>
<keyword evidence="2" id="KW-0808">Transferase</keyword>
<evidence type="ECO:0000313" key="6">
    <source>
        <dbReference type="Proteomes" id="UP000284706"/>
    </source>
</evidence>
<reference evidence="5 6" key="1">
    <citation type="journal article" date="2018" name="Evol. Lett.">
        <title>Horizontal gene cluster transfer increased hallucinogenic mushroom diversity.</title>
        <authorList>
            <person name="Reynolds H.T."/>
            <person name="Vijayakumar V."/>
            <person name="Gluck-Thaler E."/>
            <person name="Korotkin H.B."/>
            <person name="Matheny P.B."/>
            <person name="Slot J.C."/>
        </authorList>
    </citation>
    <scope>NUCLEOTIDE SEQUENCE [LARGE SCALE GENOMIC DNA]</scope>
    <source>
        <strain evidence="5 6">SRW20</strain>
    </source>
</reference>
<evidence type="ECO:0000256" key="2">
    <source>
        <dbReference type="ARBA" id="ARBA00022679"/>
    </source>
</evidence>
<dbReference type="PANTHER" id="PTHR43712:SF2">
    <property type="entry name" value="O-METHYLTRANSFERASE CICE"/>
    <property type="match status" value="1"/>
</dbReference>
<accession>A0A409WHN5</accession>
<dbReference type="EMBL" id="NHYE01005068">
    <property type="protein sequence ID" value="PPQ77991.1"/>
    <property type="molecule type" value="Genomic_DNA"/>
</dbReference>
<dbReference type="SUPFAM" id="SSF53335">
    <property type="entry name" value="S-adenosyl-L-methionine-dependent methyltransferases"/>
    <property type="match status" value="1"/>
</dbReference>
<keyword evidence="3" id="KW-0949">S-adenosyl-L-methionine</keyword>
<dbReference type="Gene3D" id="1.10.10.10">
    <property type="entry name" value="Winged helix-like DNA-binding domain superfamily/Winged helix DNA-binding domain"/>
    <property type="match status" value="1"/>
</dbReference>
<proteinExistence type="predicted"/>
<dbReference type="PROSITE" id="PS51683">
    <property type="entry name" value="SAM_OMT_II"/>
    <property type="match status" value="1"/>
</dbReference>
<feature type="domain" description="O-methyltransferase C-terminal" evidence="4">
    <location>
        <begin position="180"/>
        <end position="376"/>
    </location>
</feature>
<sequence length="414" mass="44935">MSPSDAGQLLELISTSLATVEKSCETRGLNIPNLDELYHPASEAFRYGDPVAAEAADIIGAAALHLAAIFLPPQVTLYQAVGGLFKSAAIRVCLESNVTEILREAGPEGMHVDDIGTKNGQDPQKLGRFLRSLANNHIYREVKPNVFSNTRISSLLDTLKPSEQLLANLDETFKAAAYAWESLSDPTTSRSSEPTDTPLSRAMGVKGTMWEIFARPENAFRARRFNIGMRGVRALQPIDASLDAFDWKSLSDGAVVIDVGGGLGTSALPITRDFPGLRLFVQDQPSVVTEAKQLWARTMPEALESGRVVFEVQDFFKPQATSRNISVFLLKAVLHNWSDEYSVRILTNLRAAAGPDTKLVLMETIIPCTCHDPFEKERNIPGASSRQAPAPLLANFGAVADLGYQADIAASPVV</sequence>
<dbReference type="GO" id="GO:0008171">
    <property type="term" value="F:O-methyltransferase activity"/>
    <property type="evidence" value="ECO:0007669"/>
    <property type="project" value="InterPro"/>
</dbReference>
<dbReference type="STRING" id="231916.A0A409WHN5"/>
<dbReference type="SUPFAM" id="SSF46785">
    <property type="entry name" value="Winged helix' DNA-binding domain"/>
    <property type="match status" value="1"/>
</dbReference>
<dbReference type="PANTHER" id="PTHR43712">
    <property type="entry name" value="PUTATIVE (AFU_ORTHOLOGUE AFUA_4G14580)-RELATED"/>
    <property type="match status" value="1"/>
</dbReference>
<dbReference type="InParanoid" id="A0A409WHN5"/>
<dbReference type="InterPro" id="IPR001077">
    <property type="entry name" value="COMT_C"/>
</dbReference>
<dbReference type="AlphaFoldDB" id="A0A409WHN5"/>
<dbReference type="Pfam" id="PF00891">
    <property type="entry name" value="Methyltransf_2"/>
    <property type="match status" value="1"/>
</dbReference>